<dbReference type="InterPro" id="IPR011990">
    <property type="entry name" value="TPR-like_helical_dom_sf"/>
</dbReference>
<organism evidence="2 3">
    <name type="scientific">Favolaschia claudopus</name>
    <dbReference type="NCBI Taxonomy" id="2862362"/>
    <lineage>
        <taxon>Eukaryota</taxon>
        <taxon>Fungi</taxon>
        <taxon>Dikarya</taxon>
        <taxon>Basidiomycota</taxon>
        <taxon>Agaricomycotina</taxon>
        <taxon>Agaricomycetes</taxon>
        <taxon>Agaricomycetidae</taxon>
        <taxon>Agaricales</taxon>
        <taxon>Marasmiineae</taxon>
        <taxon>Mycenaceae</taxon>
        <taxon>Favolaschia</taxon>
    </lineage>
</organism>
<dbReference type="Gene3D" id="3.40.50.300">
    <property type="entry name" value="P-loop containing nucleotide triphosphate hydrolases"/>
    <property type="match status" value="1"/>
</dbReference>
<dbReference type="SUPFAM" id="SSF48452">
    <property type="entry name" value="TPR-like"/>
    <property type="match status" value="1"/>
</dbReference>
<accession>A0AAW0B8H0</accession>
<keyword evidence="3" id="KW-1185">Reference proteome</keyword>
<comment type="caution">
    <text evidence="2">The sequence shown here is derived from an EMBL/GenBank/DDBJ whole genome shotgun (WGS) entry which is preliminary data.</text>
</comment>
<protein>
    <recommendedName>
        <fullName evidence="1">NB-ARC domain-containing protein</fullName>
    </recommendedName>
</protein>
<dbReference type="PANTHER" id="PTHR47691">
    <property type="entry name" value="REGULATOR-RELATED"/>
    <property type="match status" value="1"/>
</dbReference>
<name>A0AAW0B8H0_9AGAR</name>
<proteinExistence type="predicted"/>
<evidence type="ECO:0000313" key="3">
    <source>
        <dbReference type="Proteomes" id="UP001362999"/>
    </source>
</evidence>
<dbReference type="PANTHER" id="PTHR47691:SF3">
    <property type="entry name" value="HTH-TYPE TRANSCRIPTIONAL REGULATOR RV0890C-RELATED"/>
    <property type="match status" value="1"/>
</dbReference>
<dbReference type="InterPro" id="IPR019734">
    <property type="entry name" value="TPR_rpt"/>
</dbReference>
<gene>
    <name evidence="2" type="ORF">R3P38DRAFT_2960592</name>
</gene>
<feature type="domain" description="NB-ARC" evidence="1">
    <location>
        <begin position="238"/>
        <end position="340"/>
    </location>
</feature>
<dbReference type="EMBL" id="JAWWNJ010000037">
    <property type="protein sequence ID" value="KAK7022343.1"/>
    <property type="molecule type" value="Genomic_DNA"/>
</dbReference>
<dbReference type="GO" id="GO:0007166">
    <property type="term" value="P:cell surface receptor signaling pathway"/>
    <property type="evidence" value="ECO:0007669"/>
    <property type="project" value="InterPro"/>
</dbReference>
<dbReference type="InterPro" id="IPR036537">
    <property type="entry name" value="Adaptor_Cbl_N_dom_sf"/>
</dbReference>
<dbReference type="SUPFAM" id="SSF52540">
    <property type="entry name" value="P-loop containing nucleoside triphosphate hydrolases"/>
    <property type="match status" value="1"/>
</dbReference>
<dbReference type="AlphaFoldDB" id="A0AAW0B8H0"/>
<dbReference type="Gene3D" id="1.20.930.20">
    <property type="entry name" value="Adaptor protein Cbl, N-terminal domain"/>
    <property type="match status" value="1"/>
</dbReference>
<dbReference type="Gene3D" id="1.25.40.10">
    <property type="entry name" value="Tetratricopeptide repeat domain"/>
    <property type="match status" value="1"/>
</dbReference>
<dbReference type="SMART" id="SM00028">
    <property type="entry name" value="TPR"/>
    <property type="match status" value="3"/>
</dbReference>
<dbReference type="InterPro" id="IPR027417">
    <property type="entry name" value="P-loop_NTPase"/>
</dbReference>
<evidence type="ECO:0000259" key="1">
    <source>
        <dbReference type="Pfam" id="PF00931"/>
    </source>
</evidence>
<evidence type="ECO:0000313" key="2">
    <source>
        <dbReference type="EMBL" id="KAK7022343.1"/>
    </source>
</evidence>
<dbReference type="Proteomes" id="UP001362999">
    <property type="component" value="Unassembled WGS sequence"/>
</dbReference>
<dbReference type="InterPro" id="IPR059179">
    <property type="entry name" value="MLKL-like_MCAfunc"/>
</dbReference>
<sequence length="948" mass="105757">MVGCFPWPRRRGASEAKDRMEVDVVDVGLLLDGENQTIPTTAMYSITGGRALAEAIEGVADLVPLPFLSTFVRMSIKVLEACEETTAIEENLKDLQSRVYNLMLVVVDTVPVNQKTSLDLQDKISKLQAILDNILADVRKIKEQRKWLLFFFRDLNKERVGRCVNRLDDALQQFNARFLLVASQLRVEDLLDKIKADHSAFAAQLNRIEEAVNRTTQPHNAPSASPMPSLKGKLYGRESLVQEIANLLASENTSRVCITGAGGMGKTSVALAVADSPTIKNVFPEEFIFWVPCVKAASSDLLRRLLYTQLRVTAKAYDSLDTLILELNATKQRRLILLDNFQTPWLSGEFENRAEVKDILLHLAELSHIALLVTMTSGFPPGGIEWEHRPLSPLDSAAASAAFKSKYDEQAGKDAAIEEGPELDKFLTSIGRMPLAIELTATTGGRLRTSSSDLLRNWDRSGMRMMSGTEHSMDHTIRLSLDNSSAKDNPEALELLAIISLLPAGTIGNNLDRWAATLDSPIAALHALRVAALIEQGDGAFGTARIFVHPTIQSYMLLHHLSPEIRNTVFDACYSFVLDHKSTPDDRKFKMDIEALRDEEMNIQGLLMETDVVIPRPKAIDALIAFALYQAFTKPSIVVASHALRVVQAVHDDGFVDREVAHHLAEAYYCLGKNYYGLDKFEKACEHYEAARSRFMELPGGADFTRSGECSLELWYTWTFRDRDETQNEAMKSVAEEARTNLAQDTNNKYSIARGLLADGRHLWWVQSPDEVILSPLKSAIAIFEELECPASCAECLYILARTCIRSRKYDMALTFAREGVEKAEQSGVAELLSRTLWAVALCLVNLERYEEALDIFARTILLEQASGASLGLAQNLECLGYTCVLTCDLTGARRAYDAALFHFSKTQRGTRGDQDVNRCSRNLEKLRGLTAIDEDCIRTIEEPYPWY</sequence>
<dbReference type="CDD" id="cd21037">
    <property type="entry name" value="MLKL_NTD"/>
    <property type="match status" value="1"/>
</dbReference>
<dbReference type="InterPro" id="IPR002182">
    <property type="entry name" value="NB-ARC"/>
</dbReference>
<reference evidence="2 3" key="1">
    <citation type="journal article" date="2024" name="J Genomics">
        <title>Draft genome sequencing and assembly of Favolaschia claudopus CIRM-BRFM 2984 isolated from oak limbs.</title>
        <authorList>
            <person name="Navarro D."/>
            <person name="Drula E."/>
            <person name="Chaduli D."/>
            <person name="Cazenave R."/>
            <person name="Ahrendt S."/>
            <person name="Wang J."/>
            <person name="Lipzen A."/>
            <person name="Daum C."/>
            <person name="Barry K."/>
            <person name="Grigoriev I.V."/>
            <person name="Favel A."/>
            <person name="Rosso M.N."/>
            <person name="Martin F."/>
        </authorList>
    </citation>
    <scope>NUCLEOTIDE SEQUENCE [LARGE SCALE GENOMIC DNA]</scope>
    <source>
        <strain evidence="2 3">CIRM-BRFM 2984</strain>
    </source>
</reference>
<dbReference type="Pfam" id="PF00931">
    <property type="entry name" value="NB-ARC"/>
    <property type="match status" value="1"/>
</dbReference>